<proteinExistence type="inferred from homology"/>
<dbReference type="SUPFAM" id="SSF48452">
    <property type="entry name" value="TPR-like"/>
    <property type="match status" value="1"/>
</dbReference>
<comment type="similarity">
    <text evidence="2">Belongs to the PPR family. PCMP-E subfamily.</text>
</comment>
<feature type="repeat" description="PPR" evidence="3">
    <location>
        <begin position="250"/>
        <end position="280"/>
    </location>
</feature>
<dbReference type="FunFam" id="1.25.40.10:FF:001214">
    <property type="entry name" value="Pentatricopeptide repeat-containing protein At2g20540"/>
    <property type="match status" value="1"/>
</dbReference>
<dbReference type="GO" id="GO:0003723">
    <property type="term" value="F:RNA binding"/>
    <property type="evidence" value="ECO:0007669"/>
    <property type="project" value="InterPro"/>
</dbReference>
<feature type="repeat" description="PPR" evidence="3">
    <location>
        <begin position="188"/>
        <end position="222"/>
    </location>
</feature>
<dbReference type="PROSITE" id="PS51375">
    <property type="entry name" value="PPR"/>
    <property type="match status" value="5"/>
</dbReference>
<dbReference type="Proteomes" id="UP001141806">
    <property type="component" value="Unassembled WGS sequence"/>
</dbReference>
<keyword evidence="1" id="KW-0677">Repeat</keyword>
<keyword evidence="5" id="KW-1185">Reference proteome</keyword>
<dbReference type="Gene3D" id="1.25.40.10">
    <property type="entry name" value="Tetratricopeptide repeat domain"/>
    <property type="match status" value="4"/>
</dbReference>
<dbReference type="Pfam" id="PF01535">
    <property type="entry name" value="PPR"/>
    <property type="match status" value="7"/>
</dbReference>
<evidence type="ECO:0000313" key="4">
    <source>
        <dbReference type="EMBL" id="KAJ4952287.1"/>
    </source>
</evidence>
<feature type="repeat" description="PPR" evidence="3">
    <location>
        <begin position="281"/>
        <end position="315"/>
    </location>
</feature>
<gene>
    <name evidence="4" type="ORF">NE237_029119</name>
</gene>
<dbReference type="InterPro" id="IPR002885">
    <property type="entry name" value="PPR_rpt"/>
</dbReference>
<evidence type="ECO:0008006" key="6">
    <source>
        <dbReference type="Google" id="ProtNLM"/>
    </source>
</evidence>
<dbReference type="PANTHER" id="PTHR47926">
    <property type="entry name" value="PENTATRICOPEPTIDE REPEAT-CONTAINING PROTEIN"/>
    <property type="match status" value="1"/>
</dbReference>
<reference evidence="4" key="1">
    <citation type="journal article" date="2023" name="Plant J.">
        <title>The genome of the king protea, Protea cynaroides.</title>
        <authorList>
            <person name="Chang J."/>
            <person name="Duong T.A."/>
            <person name="Schoeman C."/>
            <person name="Ma X."/>
            <person name="Roodt D."/>
            <person name="Barker N."/>
            <person name="Li Z."/>
            <person name="Van de Peer Y."/>
            <person name="Mizrachi E."/>
        </authorList>
    </citation>
    <scope>NUCLEOTIDE SEQUENCE</scope>
    <source>
        <tissue evidence="4">Young leaves</tissue>
    </source>
</reference>
<dbReference type="NCBIfam" id="TIGR00756">
    <property type="entry name" value="PPR"/>
    <property type="match status" value="7"/>
</dbReference>
<dbReference type="AlphaFoldDB" id="A0A9Q0GUM9"/>
<feature type="repeat" description="PPR" evidence="3">
    <location>
        <begin position="87"/>
        <end position="121"/>
    </location>
</feature>
<dbReference type="OrthoDB" id="185373at2759"/>
<dbReference type="FunFam" id="1.25.40.10:FF:000090">
    <property type="entry name" value="Pentatricopeptide repeat-containing protein, chloroplastic"/>
    <property type="match status" value="1"/>
</dbReference>
<dbReference type="EMBL" id="JAMYWD010000012">
    <property type="protein sequence ID" value="KAJ4952287.1"/>
    <property type="molecule type" value="Genomic_DNA"/>
</dbReference>
<dbReference type="PANTHER" id="PTHR47926:SF537">
    <property type="entry name" value="PENTACOTRIPEPTIDE-REPEAT REGION OF PRORP DOMAIN-CONTAINING PROTEIN"/>
    <property type="match status" value="1"/>
</dbReference>
<name>A0A9Q0GUM9_9MAGN</name>
<dbReference type="Pfam" id="PF20431">
    <property type="entry name" value="E_motif"/>
    <property type="match status" value="1"/>
</dbReference>
<evidence type="ECO:0000256" key="1">
    <source>
        <dbReference type="ARBA" id="ARBA00022737"/>
    </source>
</evidence>
<organism evidence="4 5">
    <name type="scientific">Protea cynaroides</name>
    <dbReference type="NCBI Taxonomy" id="273540"/>
    <lineage>
        <taxon>Eukaryota</taxon>
        <taxon>Viridiplantae</taxon>
        <taxon>Streptophyta</taxon>
        <taxon>Embryophyta</taxon>
        <taxon>Tracheophyta</taxon>
        <taxon>Spermatophyta</taxon>
        <taxon>Magnoliopsida</taxon>
        <taxon>Proteales</taxon>
        <taxon>Proteaceae</taxon>
        <taxon>Protea</taxon>
    </lineage>
</organism>
<comment type="caution">
    <text evidence="4">The sequence shown here is derived from an EMBL/GenBank/DDBJ whole genome shotgun (WGS) entry which is preliminary data.</text>
</comment>
<dbReference type="InterPro" id="IPR046848">
    <property type="entry name" value="E_motif"/>
</dbReference>
<accession>A0A9Q0GUM9</accession>
<evidence type="ECO:0000256" key="3">
    <source>
        <dbReference type="PROSITE-ProRule" id="PRU00708"/>
    </source>
</evidence>
<dbReference type="GO" id="GO:0009451">
    <property type="term" value="P:RNA modification"/>
    <property type="evidence" value="ECO:0007669"/>
    <property type="project" value="InterPro"/>
</dbReference>
<feature type="repeat" description="PPR" evidence="3">
    <location>
        <begin position="382"/>
        <end position="416"/>
    </location>
</feature>
<sequence length="567" mass="62972">MTITSTTKYLLSPSTHQNYNSEAVIQFCLQASRTLDQLKQTHARLLRTQTHPHHRLLIHLTSRLLQLPGNNLRYARRLFDRIPNCDNQFLWTSIIRSHALHAQFSQSVALYAQMHRMGISPNGFTFSSVLNACGRNPVILQGSQIHTQIIESGYFSNIVVQTALLDMYAKCGAANDARAIFDQMTDRDIVSWTAMISGYSKVGMMEDARKLFDVMVERNVVSWTAMVAGYANRGDIVAAKELFDQMPEKNYVTWTAMIAGCGKCGDVVGARRVFDAMAARDSTCWAAMIACYAQNGCSGEAIEMYKRMRMANVKANEVAMVGVISACTQLGDVDMASSIVDDMNKGSCERTLVVSNALIHMHAKCGSIDEAWEEFNCMLERDVISYSALITALADHGRAHEGLQLFSRMRKEGLRPNEVTFVGVLNACSHAGLVEAGCEYFKLMTETCGIVPLREHYACMVDLLGRAGRLEEAYKLILDSVFIPDAGTWGALLGACRVHGNVELGEIAARNLFELEPENTGNYILLANIYASMNRWDDAARVRKMMSERQIRKSPGCSWIGCQGEGN</sequence>
<dbReference type="InterPro" id="IPR046960">
    <property type="entry name" value="PPR_At4g14850-like_plant"/>
</dbReference>
<evidence type="ECO:0000313" key="5">
    <source>
        <dbReference type="Proteomes" id="UP001141806"/>
    </source>
</evidence>
<dbReference type="Pfam" id="PF13041">
    <property type="entry name" value="PPR_2"/>
    <property type="match status" value="2"/>
</dbReference>
<protein>
    <recommendedName>
        <fullName evidence="6">Pentatricopeptide repeat-containing protein At5g37570</fullName>
    </recommendedName>
</protein>
<evidence type="ECO:0000256" key="2">
    <source>
        <dbReference type="ARBA" id="ARBA00061659"/>
    </source>
</evidence>
<dbReference type="InterPro" id="IPR011990">
    <property type="entry name" value="TPR-like_helical_dom_sf"/>
</dbReference>